<evidence type="ECO:0000256" key="1">
    <source>
        <dbReference type="ARBA" id="ARBA00004323"/>
    </source>
</evidence>
<dbReference type="GO" id="GO:1990538">
    <property type="term" value="F:xylan O-acetyltransferase activity"/>
    <property type="evidence" value="ECO:0007669"/>
    <property type="project" value="UniProtKB-ARBA"/>
</dbReference>
<dbReference type="GO" id="GO:0000139">
    <property type="term" value="C:Golgi membrane"/>
    <property type="evidence" value="ECO:0007669"/>
    <property type="project" value="UniProtKB-SubCell"/>
</dbReference>
<dbReference type="PANTHER" id="PTHR32285:SF63">
    <property type="entry name" value="OS01G0880400 PROTEIN"/>
    <property type="match status" value="1"/>
</dbReference>
<keyword evidence="3 8" id="KW-0812">Transmembrane</keyword>
<dbReference type="Proteomes" id="UP001180020">
    <property type="component" value="Unassembled WGS sequence"/>
</dbReference>
<reference evidence="11" key="1">
    <citation type="journal article" date="2023" name="Nat. Commun.">
        <title>Diploid and tetraploid genomes of Acorus and the evolution of monocots.</title>
        <authorList>
            <person name="Ma L."/>
            <person name="Liu K.W."/>
            <person name="Li Z."/>
            <person name="Hsiao Y.Y."/>
            <person name="Qi Y."/>
            <person name="Fu T."/>
            <person name="Tang G.D."/>
            <person name="Zhang D."/>
            <person name="Sun W.H."/>
            <person name="Liu D.K."/>
            <person name="Li Y."/>
            <person name="Chen G.Z."/>
            <person name="Liu X.D."/>
            <person name="Liao X.Y."/>
            <person name="Jiang Y.T."/>
            <person name="Yu X."/>
            <person name="Hao Y."/>
            <person name="Huang J."/>
            <person name="Zhao X.W."/>
            <person name="Ke S."/>
            <person name="Chen Y.Y."/>
            <person name="Wu W.L."/>
            <person name="Hsu J.L."/>
            <person name="Lin Y.F."/>
            <person name="Huang M.D."/>
            <person name="Li C.Y."/>
            <person name="Huang L."/>
            <person name="Wang Z.W."/>
            <person name="Zhao X."/>
            <person name="Zhong W.Y."/>
            <person name="Peng D.H."/>
            <person name="Ahmad S."/>
            <person name="Lan S."/>
            <person name="Zhang J.S."/>
            <person name="Tsai W.C."/>
            <person name="Van de Peer Y."/>
            <person name="Liu Z.J."/>
        </authorList>
    </citation>
    <scope>NUCLEOTIDE SEQUENCE</scope>
    <source>
        <strain evidence="11">CP</strain>
    </source>
</reference>
<evidence type="ECO:0008006" key="13">
    <source>
        <dbReference type="Google" id="ProtNLM"/>
    </source>
</evidence>
<dbReference type="EMBL" id="JAUJYO010000019">
    <property type="protein sequence ID" value="KAK1288539.1"/>
    <property type="molecule type" value="Genomic_DNA"/>
</dbReference>
<dbReference type="Pfam" id="PF13839">
    <property type="entry name" value="PC-Esterase"/>
    <property type="match status" value="1"/>
</dbReference>
<evidence type="ECO:0000256" key="4">
    <source>
        <dbReference type="ARBA" id="ARBA00022968"/>
    </source>
</evidence>
<sequence>MVSAFKRSLSVGRRSLTSPRFSSAVSHHRKWWSSASPSDLALIFALASAFFLSGLYIFHTYSASAAIDVVEVGEPSIDADPVEIGSCDLFDGSWTSSNRRRPIYNGSECPFVERGFDCVGNGRRDTDYLSYTWKPRRCEVPPFEARAVLQRLRGKRVTFVGDSMGRTQWESLVCMLMAGVGDKSTVREIYGNSITKTIRFLGVKFGSVDLRVDFYRSVFLVRQGRSPRHGPRRVKSTLRLDQMDEISGNWADSDVIVFNSGHWWTPGKLFDASEISFSDRGCYFQVGGALKLGMPIPAAFREALDTWASWVERTINFNRTRVFFRSFEPSHWSDVDQKGCEVTRHPMPEPKGNIHTELSDVISEVVGKMRAPVTLLNVTLMGAFRGDAHIGTWSYPPSVLDCSHWCLPGVPDSWNELIFSYLLMNGS</sequence>
<feature type="domain" description="Trichome birefringence-like C-terminal" evidence="9">
    <location>
        <begin position="140"/>
        <end position="420"/>
    </location>
</feature>
<feature type="transmembrane region" description="Helical" evidence="8">
    <location>
        <begin position="40"/>
        <end position="58"/>
    </location>
</feature>
<dbReference type="InterPro" id="IPR025846">
    <property type="entry name" value="TBL_N"/>
</dbReference>
<evidence type="ECO:0000256" key="7">
    <source>
        <dbReference type="ARBA" id="ARBA00023136"/>
    </source>
</evidence>
<dbReference type="InterPro" id="IPR026057">
    <property type="entry name" value="TBL_C"/>
</dbReference>
<protein>
    <recommendedName>
        <fullName evidence="13">Trichome birefringence-like N-terminal domain-containing protein</fullName>
    </recommendedName>
</protein>
<evidence type="ECO:0000256" key="8">
    <source>
        <dbReference type="SAM" id="Phobius"/>
    </source>
</evidence>
<evidence type="ECO:0000256" key="6">
    <source>
        <dbReference type="ARBA" id="ARBA00023034"/>
    </source>
</evidence>
<keyword evidence="7 8" id="KW-0472">Membrane</keyword>
<evidence type="ECO:0000256" key="5">
    <source>
        <dbReference type="ARBA" id="ARBA00022989"/>
    </source>
</evidence>
<keyword evidence="5 8" id="KW-1133">Transmembrane helix</keyword>
<gene>
    <name evidence="11" type="ORF">QJS10_CPB19g00024</name>
</gene>
<evidence type="ECO:0000313" key="12">
    <source>
        <dbReference type="Proteomes" id="UP001180020"/>
    </source>
</evidence>
<evidence type="ECO:0000256" key="2">
    <source>
        <dbReference type="ARBA" id="ARBA00007727"/>
    </source>
</evidence>
<organism evidence="11 12">
    <name type="scientific">Acorus calamus</name>
    <name type="common">Sweet flag</name>
    <dbReference type="NCBI Taxonomy" id="4465"/>
    <lineage>
        <taxon>Eukaryota</taxon>
        <taxon>Viridiplantae</taxon>
        <taxon>Streptophyta</taxon>
        <taxon>Embryophyta</taxon>
        <taxon>Tracheophyta</taxon>
        <taxon>Spermatophyta</taxon>
        <taxon>Magnoliopsida</taxon>
        <taxon>Liliopsida</taxon>
        <taxon>Acoraceae</taxon>
        <taxon>Acorus</taxon>
    </lineage>
</organism>
<dbReference type="Pfam" id="PF14416">
    <property type="entry name" value="PMR5N"/>
    <property type="match status" value="1"/>
</dbReference>
<dbReference type="AlphaFoldDB" id="A0AAV9CII0"/>
<feature type="domain" description="Trichome birefringence-like N-terminal" evidence="10">
    <location>
        <begin position="86"/>
        <end position="139"/>
    </location>
</feature>
<reference evidence="11" key="2">
    <citation type="submission" date="2023-06" db="EMBL/GenBank/DDBJ databases">
        <authorList>
            <person name="Ma L."/>
            <person name="Liu K.-W."/>
            <person name="Li Z."/>
            <person name="Hsiao Y.-Y."/>
            <person name="Qi Y."/>
            <person name="Fu T."/>
            <person name="Tang G."/>
            <person name="Zhang D."/>
            <person name="Sun W.-H."/>
            <person name="Liu D.-K."/>
            <person name="Li Y."/>
            <person name="Chen G.-Z."/>
            <person name="Liu X.-D."/>
            <person name="Liao X.-Y."/>
            <person name="Jiang Y.-T."/>
            <person name="Yu X."/>
            <person name="Hao Y."/>
            <person name="Huang J."/>
            <person name="Zhao X.-W."/>
            <person name="Ke S."/>
            <person name="Chen Y.-Y."/>
            <person name="Wu W.-L."/>
            <person name="Hsu J.-L."/>
            <person name="Lin Y.-F."/>
            <person name="Huang M.-D."/>
            <person name="Li C.-Y."/>
            <person name="Huang L."/>
            <person name="Wang Z.-W."/>
            <person name="Zhao X."/>
            <person name="Zhong W.-Y."/>
            <person name="Peng D.-H."/>
            <person name="Ahmad S."/>
            <person name="Lan S."/>
            <person name="Zhang J.-S."/>
            <person name="Tsai W.-C."/>
            <person name="Van De Peer Y."/>
            <person name="Liu Z.-J."/>
        </authorList>
    </citation>
    <scope>NUCLEOTIDE SEQUENCE</scope>
    <source>
        <strain evidence="11">CP</strain>
        <tissue evidence="11">Leaves</tissue>
    </source>
</reference>
<evidence type="ECO:0000259" key="9">
    <source>
        <dbReference type="Pfam" id="PF13839"/>
    </source>
</evidence>
<proteinExistence type="inferred from homology"/>
<evidence type="ECO:0000256" key="3">
    <source>
        <dbReference type="ARBA" id="ARBA00022692"/>
    </source>
</evidence>
<comment type="subcellular location">
    <subcellularLocation>
        <location evidence="1">Golgi apparatus membrane</location>
        <topology evidence="1">Single-pass type II membrane protein</topology>
    </subcellularLocation>
</comment>
<evidence type="ECO:0000259" key="10">
    <source>
        <dbReference type="Pfam" id="PF14416"/>
    </source>
</evidence>
<comment type="similarity">
    <text evidence="2">Belongs to the PC-esterase family. TBL subfamily.</text>
</comment>
<dbReference type="InterPro" id="IPR029962">
    <property type="entry name" value="TBL"/>
</dbReference>
<evidence type="ECO:0000313" key="11">
    <source>
        <dbReference type="EMBL" id="KAK1288539.1"/>
    </source>
</evidence>
<name>A0AAV9CII0_ACOCL</name>
<keyword evidence="6" id="KW-0333">Golgi apparatus</keyword>
<accession>A0AAV9CII0</accession>
<comment type="caution">
    <text evidence="11">The sequence shown here is derived from an EMBL/GenBank/DDBJ whole genome shotgun (WGS) entry which is preliminary data.</text>
</comment>
<keyword evidence="4" id="KW-0735">Signal-anchor</keyword>
<keyword evidence="12" id="KW-1185">Reference proteome</keyword>
<dbReference type="PANTHER" id="PTHR32285">
    <property type="entry name" value="PROTEIN TRICHOME BIREFRINGENCE-LIKE 9-RELATED"/>
    <property type="match status" value="1"/>
</dbReference>